<name>A0A2U1F7N0_9PSEU</name>
<dbReference type="Pfam" id="PF06841">
    <property type="entry name" value="Phage_T4_gp19"/>
    <property type="match status" value="1"/>
</dbReference>
<dbReference type="AlphaFoldDB" id="A0A2U1F7N0"/>
<evidence type="ECO:0000313" key="2">
    <source>
        <dbReference type="Proteomes" id="UP000245639"/>
    </source>
</evidence>
<dbReference type="NCBIfam" id="TIGR02241">
    <property type="entry name" value="conserved hypothetical phage tail region protein"/>
    <property type="match status" value="1"/>
</dbReference>
<dbReference type="OrthoDB" id="9790161at2"/>
<accession>A0A2U1F7N0</accession>
<sequence length="180" mass="20299">MAQFSVNTSRLMPYPNFKFRVMWDDKYVAAVSKVSPLKRTTQVITHRDGGNHSGSVKGPGRTEYDAITLEQGVAHDMEFVRWANKVWDYSNAQADADKRIKEMSLKDYKKNIIIDVFNEAGQKAVSYLVYDCWVSEYQALSELDGSGNGVLIASIKIENHGWIRDPKTTEPTEAAFTDPA</sequence>
<dbReference type="RefSeq" id="WP_116709433.1">
    <property type="nucleotide sequence ID" value="NZ_QEKW01000009.1"/>
</dbReference>
<evidence type="ECO:0000313" key="1">
    <source>
        <dbReference type="EMBL" id="PVZ08191.1"/>
    </source>
</evidence>
<comment type="caution">
    <text evidence="1">The sequence shown here is derived from an EMBL/GenBank/DDBJ whole genome shotgun (WGS) entry which is preliminary data.</text>
</comment>
<dbReference type="Proteomes" id="UP000245639">
    <property type="component" value="Unassembled WGS sequence"/>
</dbReference>
<dbReference type="InterPro" id="IPR010667">
    <property type="entry name" value="Phage_T4_Gp19"/>
</dbReference>
<gene>
    <name evidence="1" type="ORF">C8D89_10974</name>
</gene>
<protein>
    <submittedName>
        <fullName evidence="1">Phage tail-like protein</fullName>
    </submittedName>
</protein>
<keyword evidence="2" id="KW-1185">Reference proteome</keyword>
<reference evidence="1 2" key="1">
    <citation type="submission" date="2018-04" db="EMBL/GenBank/DDBJ databases">
        <title>Genomic Encyclopedia of Type Strains, Phase IV (KMG-IV): sequencing the most valuable type-strain genomes for metagenomic binning, comparative biology and taxonomic classification.</title>
        <authorList>
            <person name="Goeker M."/>
        </authorList>
    </citation>
    <scope>NUCLEOTIDE SEQUENCE [LARGE SCALE GENOMIC DNA]</scope>
    <source>
        <strain evidence="1 2">DSM 45771</strain>
    </source>
</reference>
<dbReference type="PANTHER" id="PTHR38009">
    <property type="entry name" value="CONSERVED HYPOTHETICAL PHAGE TAIL PROTEIN"/>
    <property type="match status" value="1"/>
</dbReference>
<organism evidence="1 2">
    <name type="scientific">Actinomycetospora cinnamomea</name>
    <dbReference type="NCBI Taxonomy" id="663609"/>
    <lineage>
        <taxon>Bacteria</taxon>
        <taxon>Bacillati</taxon>
        <taxon>Actinomycetota</taxon>
        <taxon>Actinomycetes</taxon>
        <taxon>Pseudonocardiales</taxon>
        <taxon>Pseudonocardiaceae</taxon>
        <taxon>Actinomycetospora</taxon>
    </lineage>
</organism>
<proteinExistence type="predicted"/>
<dbReference type="EMBL" id="QEKW01000009">
    <property type="protein sequence ID" value="PVZ08191.1"/>
    <property type="molecule type" value="Genomic_DNA"/>
</dbReference>
<dbReference type="InterPro" id="IPR011747">
    <property type="entry name" value="CHP02241"/>
</dbReference>
<dbReference type="GO" id="GO:0005198">
    <property type="term" value="F:structural molecule activity"/>
    <property type="evidence" value="ECO:0007669"/>
    <property type="project" value="InterPro"/>
</dbReference>
<dbReference type="PANTHER" id="PTHR38009:SF1">
    <property type="entry name" value="CONSERVED HYPOTHETICAL PHAGE TAIL PROTEIN"/>
    <property type="match status" value="1"/>
</dbReference>